<organism evidence="1 2">
    <name type="scientific">Parabacteroides goldsteinii DSM 19448 = WAL 12034</name>
    <dbReference type="NCBI Taxonomy" id="927665"/>
    <lineage>
        <taxon>Bacteria</taxon>
        <taxon>Pseudomonadati</taxon>
        <taxon>Bacteroidota</taxon>
        <taxon>Bacteroidia</taxon>
        <taxon>Bacteroidales</taxon>
        <taxon>Tannerellaceae</taxon>
        <taxon>Parabacteroides</taxon>
    </lineage>
</organism>
<dbReference type="PATRIC" id="fig|927665.4.peg.3846"/>
<name>A0A0F5IVD5_9BACT</name>
<evidence type="ECO:0000313" key="1">
    <source>
        <dbReference type="EMBL" id="KKB49112.1"/>
    </source>
</evidence>
<dbReference type="AlphaFoldDB" id="A0A0F5IVD5"/>
<dbReference type="HOGENOM" id="CLU_3082759_0_0_10"/>
<accession>A0A0F5IVD5</accession>
<gene>
    <name evidence="1" type="ORF">HMPREF1535_03738</name>
</gene>
<protein>
    <submittedName>
        <fullName evidence="1">Uncharacterized protein</fullName>
    </submittedName>
</protein>
<dbReference type="Proteomes" id="UP000033047">
    <property type="component" value="Unassembled WGS sequence"/>
</dbReference>
<dbReference type="EMBL" id="AQHV01000020">
    <property type="protein sequence ID" value="KKB49112.1"/>
    <property type="molecule type" value="Genomic_DNA"/>
</dbReference>
<proteinExistence type="predicted"/>
<dbReference type="RefSeq" id="WP_007656609.1">
    <property type="nucleotide sequence ID" value="NZ_KQ033913.1"/>
</dbReference>
<sequence>METAEREKAPMLWYWSIPENGMDIEDCEKIAKENLVNRPNNRYMEMHIAFV</sequence>
<dbReference type="GeneID" id="69980272"/>
<comment type="caution">
    <text evidence="1">The sequence shown here is derived from an EMBL/GenBank/DDBJ whole genome shotgun (WGS) entry which is preliminary data.</text>
</comment>
<evidence type="ECO:0000313" key="2">
    <source>
        <dbReference type="Proteomes" id="UP000033047"/>
    </source>
</evidence>
<reference evidence="1 2" key="1">
    <citation type="submission" date="2013-04" db="EMBL/GenBank/DDBJ databases">
        <title>The Genome Sequence of Parabacteroides goldsteinii DSM 19448.</title>
        <authorList>
            <consortium name="The Broad Institute Genomics Platform"/>
            <person name="Earl A."/>
            <person name="Ward D."/>
            <person name="Feldgarden M."/>
            <person name="Gevers D."/>
            <person name="Martens E."/>
            <person name="Sakamoto M."/>
            <person name="Benno Y."/>
            <person name="Song Y."/>
            <person name="Liu C."/>
            <person name="Lee J."/>
            <person name="Bolanos M."/>
            <person name="Vaisanen M.L."/>
            <person name="Finegold S.M."/>
            <person name="Walker B."/>
            <person name="Young S."/>
            <person name="Zeng Q."/>
            <person name="Gargeya S."/>
            <person name="Fitzgerald M."/>
            <person name="Haas B."/>
            <person name="Abouelleil A."/>
            <person name="Allen A.W."/>
            <person name="Alvarado L."/>
            <person name="Arachchi H.M."/>
            <person name="Berlin A.M."/>
            <person name="Chapman S.B."/>
            <person name="Gainer-Dewar J."/>
            <person name="Goldberg J."/>
            <person name="Griggs A."/>
            <person name="Gujja S."/>
            <person name="Hansen M."/>
            <person name="Howarth C."/>
            <person name="Imamovic A."/>
            <person name="Ireland A."/>
            <person name="Larimer J."/>
            <person name="McCowan C."/>
            <person name="Murphy C."/>
            <person name="Pearson M."/>
            <person name="Poon T.W."/>
            <person name="Priest M."/>
            <person name="Roberts A."/>
            <person name="Saif S."/>
            <person name="Shea T."/>
            <person name="Sisk P."/>
            <person name="Sykes S."/>
            <person name="Wortman J."/>
            <person name="Nusbaum C."/>
            <person name="Birren B."/>
        </authorList>
    </citation>
    <scope>NUCLEOTIDE SEQUENCE [LARGE SCALE GENOMIC DNA]</scope>
    <source>
        <strain evidence="1 2">DSM 19448</strain>
    </source>
</reference>